<proteinExistence type="predicted"/>
<dbReference type="AlphaFoldDB" id="A0AAD3Y8S8"/>
<evidence type="ECO:0000313" key="2">
    <source>
        <dbReference type="EMBL" id="GMH31784.1"/>
    </source>
</evidence>
<feature type="region of interest" description="Disordered" evidence="1">
    <location>
        <begin position="42"/>
        <end position="64"/>
    </location>
</feature>
<organism evidence="2 3">
    <name type="scientific">Nepenthes gracilis</name>
    <name type="common">Slender pitcher plant</name>
    <dbReference type="NCBI Taxonomy" id="150966"/>
    <lineage>
        <taxon>Eukaryota</taxon>
        <taxon>Viridiplantae</taxon>
        <taxon>Streptophyta</taxon>
        <taxon>Embryophyta</taxon>
        <taxon>Tracheophyta</taxon>
        <taxon>Spermatophyta</taxon>
        <taxon>Magnoliopsida</taxon>
        <taxon>eudicotyledons</taxon>
        <taxon>Gunneridae</taxon>
        <taxon>Pentapetalae</taxon>
        <taxon>Caryophyllales</taxon>
        <taxon>Nepenthaceae</taxon>
        <taxon>Nepenthes</taxon>
    </lineage>
</organism>
<protein>
    <submittedName>
        <fullName evidence="2">Uncharacterized protein</fullName>
    </submittedName>
</protein>
<comment type="caution">
    <text evidence="2">The sequence shown here is derived from an EMBL/GenBank/DDBJ whole genome shotgun (WGS) entry which is preliminary data.</text>
</comment>
<accession>A0AAD3Y8S8</accession>
<evidence type="ECO:0000256" key="1">
    <source>
        <dbReference type="SAM" id="MobiDB-lite"/>
    </source>
</evidence>
<evidence type="ECO:0000313" key="3">
    <source>
        <dbReference type="Proteomes" id="UP001279734"/>
    </source>
</evidence>
<gene>
    <name evidence="2" type="ORF">Nepgr_033628</name>
</gene>
<dbReference type="EMBL" id="BSYO01000041">
    <property type="protein sequence ID" value="GMH31784.1"/>
    <property type="molecule type" value="Genomic_DNA"/>
</dbReference>
<reference evidence="2" key="1">
    <citation type="submission" date="2023-05" db="EMBL/GenBank/DDBJ databases">
        <title>Nepenthes gracilis genome sequencing.</title>
        <authorList>
            <person name="Fukushima K."/>
        </authorList>
    </citation>
    <scope>NUCLEOTIDE SEQUENCE</scope>
    <source>
        <strain evidence="2">SING2019-196</strain>
    </source>
</reference>
<name>A0AAD3Y8S8_NEPGR</name>
<keyword evidence="3" id="KW-1185">Reference proteome</keyword>
<sequence>MQMDMAALALGYHNTNTERNTSQNIIAKLDRGQKPFYNFAAASHGQRPSRQQKDHDANSIHPQNCSYMDEERAGNQLKISSQFPHRSIITSASKG</sequence>
<dbReference type="Proteomes" id="UP001279734">
    <property type="component" value="Unassembled WGS sequence"/>
</dbReference>